<protein>
    <submittedName>
        <fullName evidence="1">Uncharacterized protein</fullName>
    </submittedName>
</protein>
<keyword evidence="2" id="KW-1185">Reference proteome</keyword>
<proteinExistence type="predicted"/>
<dbReference type="Proteomes" id="UP000482800">
    <property type="component" value="Unassembled WGS sequence"/>
</dbReference>
<evidence type="ECO:0000313" key="2">
    <source>
        <dbReference type="Proteomes" id="UP000482800"/>
    </source>
</evidence>
<organism evidence="1 2">
    <name type="scientific">Phytohabitans houttuyneae</name>
    <dbReference type="NCBI Taxonomy" id="1076126"/>
    <lineage>
        <taxon>Bacteria</taxon>
        <taxon>Bacillati</taxon>
        <taxon>Actinomycetota</taxon>
        <taxon>Actinomycetes</taxon>
        <taxon>Micromonosporales</taxon>
        <taxon>Micromonosporaceae</taxon>
    </lineage>
</organism>
<dbReference type="EMBL" id="BLPF01000005">
    <property type="protein sequence ID" value="GFJ86158.1"/>
    <property type="molecule type" value="Genomic_DNA"/>
</dbReference>
<dbReference type="AlphaFoldDB" id="A0A6V8KTZ1"/>
<dbReference type="NCBIfam" id="NF040565">
    <property type="entry name" value="SCO2521_fam"/>
    <property type="match status" value="1"/>
</dbReference>
<reference evidence="1 2" key="1">
    <citation type="submission" date="2020-03" db="EMBL/GenBank/DDBJ databases">
        <title>Whole genome shotgun sequence of Phytohabitans houttuyneae NBRC 108639.</title>
        <authorList>
            <person name="Komaki H."/>
            <person name="Tamura T."/>
        </authorList>
    </citation>
    <scope>NUCLEOTIDE SEQUENCE [LARGE SCALE GENOMIC DNA]</scope>
    <source>
        <strain evidence="1 2">NBRC 108639</strain>
    </source>
</reference>
<sequence length="238" mass="26107">MVNQAAITGGHVLQGLAYAQVRSSDVDRRLSWPHYLARAGMIETLGKVDRQDLALSFLAEASPPGILDLGAICAEIMHQVQASPELDQKTPLRTARTKLRWVALAGDQPGRVQFTIEERGLRTLRLSLDDRPPAAIAEICADIALHDWLLTSLQSLIEASDIGAVPRALVVRRFGPAIDHLLHLWMPAARIDRSVWDALERRPGMTRQWMASVNRIRDQIAAGTMAMLGQSQAGSGQS</sequence>
<gene>
    <name evidence="1" type="ORF">Phou_103380</name>
</gene>
<name>A0A6V8KTZ1_9ACTN</name>
<accession>A0A6V8KTZ1</accession>
<comment type="caution">
    <text evidence="1">The sequence shown here is derived from an EMBL/GenBank/DDBJ whole genome shotgun (WGS) entry which is preliminary data.</text>
</comment>
<reference evidence="1 2" key="2">
    <citation type="submission" date="2020-03" db="EMBL/GenBank/DDBJ databases">
        <authorList>
            <person name="Ichikawa N."/>
            <person name="Kimura A."/>
            <person name="Kitahashi Y."/>
            <person name="Uohara A."/>
        </authorList>
    </citation>
    <scope>NUCLEOTIDE SEQUENCE [LARGE SCALE GENOMIC DNA]</scope>
    <source>
        <strain evidence="1 2">NBRC 108639</strain>
    </source>
</reference>
<evidence type="ECO:0000313" key="1">
    <source>
        <dbReference type="EMBL" id="GFJ86158.1"/>
    </source>
</evidence>
<dbReference type="InterPro" id="IPR049749">
    <property type="entry name" value="SCO2521-like"/>
</dbReference>